<comment type="caution">
    <text evidence="2">The sequence shown here is derived from an EMBL/GenBank/DDBJ whole genome shotgun (WGS) entry which is preliminary data.</text>
</comment>
<evidence type="ECO:0008006" key="4">
    <source>
        <dbReference type="Google" id="ProtNLM"/>
    </source>
</evidence>
<keyword evidence="1" id="KW-0472">Membrane</keyword>
<dbReference type="Proteomes" id="UP000476030">
    <property type="component" value="Unassembled WGS sequence"/>
</dbReference>
<proteinExistence type="predicted"/>
<evidence type="ECO:0000313" key="2">
    <source>
        <dbReference type="EMBL" id="MZR30798.1"/>
    </source>
</evidence>
<feature type="transmembrane region" description="Helical" evidence="1">
    <location>
        <begin position="27"/>
        <end position="46"/>
    </location>
</feature>
<protein>
    <recommendedName>
        <fullName evidence="4">Motility protein B-like N-terminal domain-containing protein</fullName>
    </recommendedName>
</protein>
<keyword evidence="1" id="KW-1133">Transmembrane helix</keyword>
<evidence type="ECO:0000256" key="1">
    <source>
        <dbReference type="SAM" id="Phobius"/>
    </source>
</evidence>
<keyword evidence="1" id="KW-0812">Transmembrane</keyword>
<keyword evidence="3" id="KW-1185">Reference proteome</keyword>
<reference evidence="2 3" key="1">
    <citation type="submission" date="2019-12" db="EMBL/GenBank/DDBJ databases">
        <title>Snethiella sp. nov. sp. isolated from sea sand.</title>
        <authorList>
            <person name="Kim J."/>
            <person name="Jeong S.E."/>
            <person name="Jung H.S."/>
            <person name="Jeon C.O."/>
        </authorList>
    </citation>
    <scope>NUCLEOTIDE SEQUENCE [LARGE SCALE GENOMIC DNA]</scope>
    <source>
        <strain evidence="2 3">DP05</strain>
    </source>
</reference>
<name>A0A6L8W6W1_9PROT</name>
<gene>
    <name evidence="2" type="ORF">GQE98_09150</name>
</gene>
<dbReference type="AlphaFoldDB" id="A0A6L8W6W1"/>
<organism evidence="2 3">
    <name type="scientific">Sneathiella litorea</name>
    <dbReference type="NCBI Taxonomy" id="2606216"/>
    <lineage>
        <taxon>Bacteria</taxon>
        <taxon>Pseudomonadati</taxon>
        <taxon>Pseudomonadota</taxon>
        <taxon>Alphaproteobacteria</taxon>
        <taxon>Sneathiellales</taxon>
        <taxon>Sneathiellaceae</taxon>
        <taxon>Sneathiella</taxon>
    </lineage>
</organism>
<evidence type="ECO:0000313" key="3">
    <source>
        <dbReference type="Proteomes" id="UP000476030"/>
    </source>
</evidence>
<sequence length="237" mass="26089">MSGTENQNTVILDIGESLTGPARENNANAVIFVSLYLLLLAFFIFLHSISVMQEERVRTVLGSVNIAFAGLSTDTPADRQKKLSGEEQGTQTFHAKLKNVFETAVPLIESRFTKGGTRLQFSVPIRQLFAYRSLELRDTLGTFLEDVATTLIARNNNIATDLEILIGTGVTLPEIGDMADDIAAQRISYLSQLLMEKGVPSRNISIGMAAGDAGFIHFSFFLRPSLEFQFRPEVSPK</sequence>
<dbReference type="EMBL" id="WTUW01000002">
    <property type="protein sequence ID" value="MZR30798.1"/>
    <property type="molecule type" value="Genomic_DNA"/>
</dbReference>
<dbReference type="RefSeq" id="WP_161315348.1">
    <property type="nucleotide sequence ID" value="NZ_WTUW01000002.1"/>
</dbReference>
<accession>A0A6L8W6W1</accession>